<dbReference type="PROSITE" id="PS50850">
    <property type="entry name" value="MFS"/>
    <property type="match status" value="1"/>
</dbReference>
<feature type="transmembrane region" description="Helical" evidence="5">
    <location>
        <begin position="331"/>
        <end position="355"/>
    </location>
</feature>
<feature type="transmembrane region" description="Helical" evidence="5">
    <location>
        <begin position="295"/>
        <end position="319"/>
    </location>
</feature>
<evidence type="ECO:0000256" key="3">
    <source>
        <dbReference type="ARBA" id="ARBA00022989"/>
    </source>
</evidence>
<evidence type="ECO:0000256" key="5">
    <source>
        <dbReference type="SAM" id="Phobius"/>
    </source>
</evidence>
<evidence type="ECO:0000256" key="4">
    <source>
        <dbReference type="ARBA" id="ARBA00023136"/>
    </source>
</evidence>
<accession>A0ABR4IVU8</accession>
<evidence type="ECO:0000313" key="7">
    <source>
        <dbReference type="EMBL" id="KAL2831707.1"/>
    </source>
</evidence>
<feature type="transmembrane region" description="Helical" evidence="5">
    <location>
        <begin position="270"/>
        <end position="289"/>
    </location>
</feature>
<dbReference type="Gene3D" id="1.20.1250.20">
    <property type="entry name" value="MFS general substrate transporter like domains"/>
    <property type="match status" value="2"/>
</dbReference>
<dbReference type="PANTHER" id="PTHR23501">
    <property type="entry name" value="MAJOR FACILITATOR SUPERFAMILY"/>
    <property type="match status" value="1"/>
</dbReference>
<evidence type="ECO:0000256" key="1">
    <source>
        <dbReference type="ARBA" id="ARBA00004141"/>
    </source>
</evidence>
<feature type="domain" description="Major facilitator superfamily (MFS) profile" evidence="6">
    <location>
        <begin position="1"/>
        <end position="433"/>
    </location>
</feature>
<organism evidence="7 8">
    <name type="scientific">Aspergillus cavernicola</name>
    <dbReference type="NCBI Taxonomy" id="176166"/>
    <lineage>
        <taxon>Eukaryota</taxon>
        <taxon>Fungi</taxon>
        <taxon>Dikarya</taxon>
        <taxon>Ascomycota</taxon>
        <taxon>Pezizomycotina</taxon>
        <taxon>Eurotiomycetes</taxon>
        <taxon>Eurotiomycetidae</taxon>
        <taxon>Eurotiales</taxon>
        <taxon>Aspergillaceae</taxon>
        <taxon>Aspergillus</taxon>
        <taxon>Aspergillus subgen. Nidulantes</taxon>
    </lineage>
</organism>
<sequence>MSSDLFGRKWTLFAAVVAFTIGAVIAAVAENLTVLLVGRCIQGIGGGGILALTEVLIADLIPLRERGKWMSIRALTWSFGTVLGPIIGGALAESAWRWIFWINLPFCGLGLVFIPIFMNLHQERKSLKERLTAVDYLGCVLFTGSLTAFLVPLSWGGVMYSWGSWRTLVPLIIGLVGLVVFIVYEITIPSRPLIPMQIFQTATVALNYLACFLHGVILWCILYYLPLYYESSLGYSAVIAGASILPLTLTVAPLSAATSVVVSITGKYRWALWSGWAVSTLGLGLLYLLDTDTSVPQWIFITLVPGIGLGILFSSMMLAVQASADPSFLSITAAMAAFFRTLGQTIGVAIGGVVFQNRIHAEFTNNPRLSSMADEWTQDAAGLVQYIQNLPHGVLRSDMETAYAHALDIVWLVLCGAAGLGLVSCVFVKGYPMDQAFKPTQGIKSGGSEEKEVDSA</sequence>
<keyword evidence="8" id="KW-1185">Reference proteome</keyword>
<feature type="transmembrane region" description="Helical" evidence="5">
    <location>
        <begin position="41"/>
        <end position="62"/>
    </location>
</feature>
<comment type="subcellular location">
    <subcellularLocation>
        <location evidence="1">Membrane</location>
        <topology evidence="1">Multi-pass membrane protein</topology>
    </subcellularLocation>
</comment>
<protein>
    <submittedName>
        <fullName evidence="7">Major facilitator superfamily-domain-containing protein</fullName>
    </submittedName>
</protein>
<evidence type="ECO:0000313" key="8">
    <source>
        <dbReference type="Proteomes" id="UP001610335"/>
    </source>
</evidence>
<dbReference type="InterPro" id="IPR036259">
    <property type="entry name" value="MFS_trans_sf"/>
</dbReference>
<dbReference type="Proteomes" id="UP001610335">
    <property type="component" value="Unassembled WGS sequence"/>
</dbReference>
<evidence type="ECO:0000256" key="2">
    <source>
        <dbReference type="ARBA" id="ARBA00022692"/>
    </source>
</evidence>
<evidence type="ECO:0000259" key="6">
    <source>
        <dbReference type="PROSITE" id="PS50850"/>
    </source>
</evidence>
<reference evidence="7 8" key="1">
    <citation type="submission" date="2024-07" db="EMBL/GenBank/DDBJ databases">
        <title>Section-level genome sequencing and comparative genomics of Aspergillus sections Usti and Cavernicolus.</title>
        <authorList>
            <consortium name="Lawrence Berkeley National Laboratory"/>
            <person name="Nybo J.L."/>
            <person name="Vesth T.C."/>
            <person name="Theobald S."/>
            <person name="Frisvad J.C."/>
            <person name="Larsen T.O."/>
            <person name="Kjaerboelling I."/>
            <person name="Rothschild-Mancinelli K."/>
            <person name="Lyhne E.K."/>
            <person name="Kogle M.E."/>
            <person name="Barry K."/>
            <person name="Clum A."/>
            <person name="Na H."/>
            <person name="Ledsgaard L."/>
            <person name="Lin J."/>
            <person name="Lipzen A."/>
            <person name="Kuo A."/>
            <person name="Riley R."/>
            <person name="Mondo S."/>
            <person name="LaButti K."/>
            <person name="Haridas S."/>
            <person name="Pangalinan J."/>
            <person name="Salamov A.A."/>
            <person name="Simmons B.A."/>
            <person name="Magnuson J.K."/>
            <person name="Chen J."/>
            <person name="Drula E."/>
            <person name="Henrissat B."/>
            <person name="Wiebenga A."/>
            <person name="Lubbers R.J."/>
            <person name="Gomes A.C."/>
            <person name="Makela M.R."/>
            <person name="Stajich J."/>
            <person name="Grigoriev I.V."/>
            <person name="Mortensen U.H."/>
            <person name="De vries R.P."/>
            <person name="Baker S.E."/>
            <person name="Andersen M.R."/>
        </authorList>
    </citation>
    <scope>NUCLEOTIDE SEQUENCE [LARGE SCALE GENOMIC DNA]</scope>
    <source>
        <strain evidence="7 8">CBS 600.67</strain>
    </source>
</reference>
<feature type="transmembrane region" description="Helical" evidence="5">
    <location>
        <begin position="12"/>
        <end position="29"/>
    </location>
</feature>
<gene>
    <name evidence="7" type="ORF">BDW59DRAFT_139869</name>
</gene>
<dbReference type="PANTHER" id="PTHR23501:SF59">
    <property type="entry name" value="MAJOR FACILITATOR SUPERFAMILY (MFS) PROFILE DOMAIN-CONTAINING PROTEIN-RELATED"/>
    <property type="match status" value="1"/>
</dbReference>
<feature type="transmembrane region" description="Helical" evidence="5">
    <location>
        <begin position="409"/>
        <end position="428"/>
    </location>
</feature>
<name>A0ABR4IVU8_9EURO</name>
<keyword evidence="4 5" id="KW-0472">Membrane</keyword>
<dbReference type="InterPro" id="IPR011701">
    <property type="entry name" value="MFS"/>
</dbReference>
<dbReference type="SUPFAM" id="SSF103473">
    <property type="entry name" value="MFS general substrate transporter"/>
    <property type="match status" value="2"/>
</dbReference>
<comment type="caution">
    <text evidence="7">The sequence shown here is derived from an EMBL/GenBank/DDBJ whole genome shotgun (WGS) entry which is preliminary data.</text>
</comment>
<dbReference type="InterPro" id="IPR020846">
    <property type="entry name" value="MFS_dom"/>
</dbReference>
<feature type="transmembrane region" description="Helical" evidence="5">
    <location>
        <begin position="205"/>
        <end position="225"/>
    </location>
</feature>
<dbReference type="EMBL" id="JBFXLS010000008">
    <property type="protein sequence ID" value="KAL2831707.1"/>
    <property type="molecule type" value="Genomic_DNA"/>
</dbReference>
<feature type="transmembrane region" description="Helical" evidence="5">
    <location>
        <begin position="167"/>
        <end position="184"/>
    </location>
</feature>
<dbReference type="Pfam" id="PF07690">
    <property type="entry name" value="MFS_1"/>
    <property type="match status" value="1"/>
</dbReference>
<feature type="transmembrane region" description="Helical" evidence="5">
    <location>
        <begin position="133"/>
        <end position="155"/>
    </location>
</feature>
<proteinExistence type="predicted"/>
<feature type="transmembrane region" description="Helical" evidence="5">
    <location>
        <begin position="74"/>
        <end position="92"/>
    </location>
</feature>
<feature type="transmembrane region" description="Helical" evidence="5">
    <location>
        <begin position="98"/>
        <end position="121"/>
    </location>
</feature>
<keyword evidence="2 5" id="KW-0812">Transmembrane</keyword>
<keyword evidence="3 5" id="KW-1133">Transmembrane helix</keyword>
<feature type="transmembrane region" description="Helical" evidence="5">
    <location>
        <begin position="237"/>
        <end position="263"/>
    </location>
</feature>